<dbReference type="SUPFAM" id="SSF49785">
    <property type="entry name" value="Galactose-binding domain-like"/>
    <property type="match status" value="1"/>
</dbReference>
<comment type="function">
    <text evidence="1">Acts as a defensive agent. Recognizes blood group fucosylated oligosaccharides including A, B, H and Lewis B-type antigens. Does not recognize Lewis A antigen and has low affinity for monovalent haptens.</text>
</comment>
<dbReference type="PANTHER" id="PTHR45713">
    <property type="entry name" value="FTP DOMAIN-CONTAINING PROTEIN"/>
    <property type="match status" value="1"/>
</dbReference>
<keyword evidence="10" id="KW-1185">Reference proteome</keyword>
<dbReference type="GO" id="GO:0001868">
    <property type="term" value="P:regulation of complement activation, lectin pathway"/>
    <property type="evidence" value="ECO:0007669"/>
    <property type="project" value="UniProtKB-ARBA"/>
</dbReference>
<comment type="subunit">
    <text evidence="3">Homotrimer.</text>
</comment>
<comment type="similarity">
    <text evidence="2">Belongs to the fucolectin family.</text>
</comment>
<keyword evidence="8" id="KW-0472">Membrane</keyword>
<feature type="transmembrane region" description="Helical" evidence="8">
    <location>
        <begin position="315"/>
        <end position="339"/>
    </location>
</feature>
<keyword evidence="6" id="KW-0106">Calcium</keyword>
<dbReference type="Gene3D" id="2.170.300.10">
    <property type="entry name" value="Tie2 ligand-binding domain superfamily"/>
    <property type="match status" value="1"/>
</dbReference>
<dbReference type="PANTHER" id="PTHR45713:SF6">
    <property type="entry name" value="F5_8 TYPE C DOMAIN-CONTAINING PROTEIN"/>
    <property type="match status" value="1"/>
</dbReference>
<feature type="domain" description="Fucolectin tachylectin-4 pentraxin-1" evidence="9">
    <location>
        <begin position="33"/>
        <end position="177"/>
    </location>
</feature>
<keyword evidence="7" id="KW-1015">Disulfide bond</keyword>
<dbReference type="RefSeq" id="XP_013072296.2">
    <property type="nucleotide sequence ID" value="XM_013216842.2"/>
</dbReference>
<dbReference type="GeneID" id="106059266"/>
<evidence type="ECO:0000256" key="4">
    <source>
        <dbReference type="ARBA" id="ARBA00022723"/>
    </source>
</evidence>
<evidence type="ECO:0000256" key="7">
    <source>
        <dbReference type="ARBA" id="ARBA00023157"/>
    </source>
</evidence>
<dbReference type="KEGG" id="bgt:106059266"/>
<keyword evidence="8" id="KW-1133">Transmembrane helix</keyword>
<evidence type="ECO:0000256" key="8">
    <source>
        <dbReference type="SAM" id="Phobius"/>
    </source>
</evidence>
<accession>A0A9U8E425</accession>
<dbReference type="InterPro" id="IPR006585">
    <property type="entry name" value="FTP1"/>
</dbReference>
<protein>
    <submittedName>
        <fullName evidence="11">Uncharacterized protein LOC106059266</fullName>
    </submittedName>
</protein>
<sequence length="406" mass="45036">MTMDIRCHENIQISALVLGGNLTSICSMYINGGRNVAYRQNATQSSNFSLHNLASAAVDGNTDTNFDGNSCSHTKTEASPTWNVSLQSNYVISRLAIFNRGDSNSQRLDGFLVRTFDKDNNVIGFYKNRTMSSQRIYYINLNGSVNLPVNLLSISLEGTDRILTLCEVEAYGECPASFWSLPCSQQCPTSCPYDCDRDTGECNSICIEHSNPPHCDAACRIGEWGINCGNNCSSRCAEVSCDVKTGQCDQGCQGYSDPPYCETECMTRIYGTNCTSNCSSACLYGECDPRTGHCYNCFPGFHGYFCERKIFNVELISFGMGYAACSGLTIVVILALALSRTIVCQCNARSRLEPVQHHTDLQQDICHDTDQREITEYDDAISEPKYCNYTRSNVPEINIHEYETIT</sequence>
<dbReference type="GO" id="GO:0010185">
    <property type="term" value="P:regulation of cellular defense response"/>
    <property type="evidence" value="ECO:0007669"/>
    <property type="project" value="UniProtKB-ARBA"/>
</dbReference>
<dbReference type="Proteomes" id="UP001165740">
    <property type="component" value="Chromosome 5"/>
</dbReference>
<name>A0A9U8E425_BIOGL</name>
<evidence type="ECO:0000256" key="1">
    <source>
        <dbReference type="ARBA" id="ARBA00002219"/>
    </source>
</evidence>
<dbReference type="Pfam" id="PF22633">
    <property type="entry name" value="F5_F8_type_C_2"/>
    <property type="match status" value="1"/>
</dbReference>
<keyword evidence="4" id="KW-0479">Metal-binding</keyword>
<dbReference type="GO" id="GO:0046872">
    <property type="term" value="F:metal ion binding"/>
    <property type="evidence" value="ECO:0007669"/>
    <property type="project" value="UniProtKB-KW"/>
</dbReference>
<gene>
    <name evidence="11" type="primary">LOC106059266</name>
</gene>
<proteinExistence type="inferred from homology"/>
<dbReference type="OrthoDB" id="10252017at2759"/>
<dbReference type="InterPro" id="IPR051941">
    <property type="entry name" value="BG_Antigen-Binding_Lectin"/>
</dbReference>
<dbReference type="SMART" id="SM00607">
    <property type="entry name" value="FTP"/>
    <property type="match status" value="1"/>
</dbReference>
<evidence type="ECO:0000313" key="10">
    <source>
        <dbReference type="Proteomes" id="UP001165740"/>
    </source>
</evidence>
<evidence type="ECO:0000256" key="6">
    <source>
        <dbReference type="ARBA" id="ARBA00022837"/>
    </source>
</evidence>
<dbReference type="InterPro" id="IPR008979">
    <property type="entry name" value="Galactose-bd-like_sf"/>
</dbReference>
<reference evidence="11" key="1">
    <citation type="submission" date="2025-08" db="UniProtKB">
        <authorList>
            <consortium name="RefSeq"/>
        </authorList>
    </citation>
    <scope>IDENTIFICATION</scope>
</reference>
<evidence type="ECO:0000256" key="3">
    <source>
        <dbReference type="ARBA" id="ARBA00011233"/>
    </source>
</evidence>
<dbReference type="GO" id="GO:0042806">
    <property type="term" value="F:fucose binding"/>
    <property type="evidence" value="ECO:0007669"/>
    <property type="project" value="UniProtKB-ARBA"/>
</dbReference>
<dbReference type="Gene3D" id="2.60.120.260">
    <property type="entry name" value="Galactose-binding domain-like"/>
    <property type="match status" value="1"/>
</dbReference>
<evidence type="ECO:0000256" key="2">
    <source>
        <dbReference type="ARBA" id="ARBA00010147"/>
    </source>
</evidence>
<organism evidence="10 11">
    <name type="scientific">Biomphalaria glabrata</name>
    <name type="common">Bloodfluke planorb</name>
    <name type="synonym">Freshwater snail</name>
    <dbReference type="NCBI Taxonomy" id="6526"/>
    <lineage>
        <taxon>Eukaryota</taxon>
        <taxon>Metazoa</taxon>
        <taxon>Spiralia</taxon>
        <taxon>Lophotrochozoa</taxon>
        <taxon>Mollusca</taxon>
        <taxon>Gastropoda</taxon>
        <taxon>Heterobranchia</taxon>
        <taxon>Euthyneura</taxon>
        <taxon>Panpulmonata</taxon>
        <taxon>Hygrophila</taxon>
        <taxon>Lymnaeoidea</taxon>
        <taxon>Planorbidae</taxon>
        <taxon>Biomphalaria</taxon>
    </lineage>
</organism>
<evidence type="ECO:0000259" key="9">
    <source>
        <dbReference type="SMART" id="SM00607"/>
    </source>
</evidence>
<evidence type="ECO:0000313" key="11">
    <source>
        <dbReference type="RefSeq" id="XP_013072296.2"/>
    </source>
</evidence>
<dbReference type="AlphaFoldDB" id="A0A9U8E425"/>
<keyword evidence="8" id="KW-0812">Transmembrane</keyword>
<evidence type="ECO:0000256" key="5">
    <source>
        <dbReference type="ARBA" id="ARBA00022734"/>
    </source>
</evidence>
<dbReference type="OMA" id="DIRCHEN"/>
<keyword evidence="5" id="KW-0430">Lectin</keyword>